<dbReference type="FunCoup" id="Q9RZP3">
    <property type="interactions" value="93"/>
</dbReference>
<evidence type="ECO:0000256" key="2">
    <source>
        <dbReference type="ARBA" id="ARBA00022723"/>
    </source>
</evidence>
<dbReference type="SUPFAM" id="SSF54826">
    <property type="entry name" value="Enolase N-terminal domain-like"/>
    <property type="match status" value="1"/>
</dbReference>
<reference evidence="8 9" key="1">
    <citation type="journal article" date="1999" name="Science">
        <title>Genome sequence of the radioresistant bacterium Deinococcus radiodurans R1.</title>
        <authorList>
            <person name="White O."/>
            <person name="Eisen J.A."/>
            <person name="Heidelberg J.F."/>
            <person name="Hickey E.K."/>
            <person name="Peterson J.D."/>
            <person name="Dodson R.J."/>
            <person name="Haft D.H."/>
            <person name="Gwinn M.L."/>
            <person name="Nelson W.C."/>
            <person name="Richardson D.L."/>
            <person name="Moffat K.S."/>
            <person name="Qin H."/>
            <person name="Jiang L."/>
            <person name="Pamphile W."/>
            <person name="Crosby M."/>
            <person name="Shen M."/>
            <person name="Vamathevan J.J."/>
            <person name="Lam P."/>
            <person name="McDonald L."/>
            <person name="Utterback T."/>
            <person name="Zalewski C."/>
            <person name="Makarova K.S."/>
            <person name="Aravind L."/>
            <person name="Daly M.J."/>
            <person name="Minton K.W."/>
            <person name="Fleischmann R.D."/>
            <person name="Ketchum K.A."/>
            <person name="Nelson K.E."/>
            <person name="Salzberg S."/>
            <person name="Smith H.O."/>
            <person name="Venter J.C."/>
            <person name="Fraser C.M."/>
        </authorList>
    </citation>
    <scope>NUCLEOTIDE SEQUENCE [LARGE SCALE GENOMIC DNA]</scope>
    <source>
        <strain evidence="9">ATCC 13939 / DSM 20539 / JCM 16871 / LMG 4051 / NBRC 15346 / NCIMB 9279 / R1 / VKM B-1422</strain>
    </source>
</reference>
<accession>Q9RZP3</accession>
<dbReference type="CDD" id="cd03317">
    <property type="entry name" value="NAAAR"/>
    <property type="match status" value="1"/>
</dbReference>
<dbReference type="InterPro" id="IPR029065">
    <property type="entry name" value="Enolase_C-like"/>
</dbReference>
<dbReference type="InterPro" id="IPR029017">
    <property type="entry name" value="Enolase-like_N"/>
</dbReference>
<keyword evidence="9" id="KW-1185">Reference proteome</keyword>
<dbReference type="SFLD" id="SFLDS00001">
    <property type="entry name" value="Enolase"/>
    <property type="match status" value="1"/>
</dbReference>
<dbReference type="EnsemblBacteria" id="AAF12532">
    <property type="protein sequence ID" value="AAF12532"/>
    <property type="gene ID" value="DR_B0079"/>
</dbReference>
<keyword evidence="2" id="KW-0479">Metal-binding</keyword>
<dbReference type="RefSeq" id="WP_010883950.1">
    <property type="nucleotide sequence ID" value="NC_000958.1"/>
</dbReference>
<evidence type="ECO:0000256" key="5">
    <source>
        <dbReference type="ARBA" id="ARBA00029491"/>
    </source>
</evidence>
<dbReference type="EC" id="4.2.1.113" evidence="5 6"/>
<dbReference type="GO" id="GO:0046872">
    <property type="term" value="F:metal ion binding"/>
    <property type="evidence" value="ECO:0007669"/>
    <property type="project" value="UniProtKB-KW"/>
</dbReference>
<dbReference type="InterPro" id="IPR013341">
    <property type="entry name" value="Mandelate_racemase_N_dom"/>
</dbReference>
<dbReference type="UniPathway" id="UPA01057">
    <property type="reaction ID" value="UER00165"/>
</dbReference>
<dbReference type="Pfam" id="PF02746">
    <property type="entry name" value="MR_MLE_N"/>
    <property type="match status" value="1"/>
</dbReference>
<dbReference type="Pfam" id="PF13378">
    <property type="entry name" value="MR_MLE_C"/>
    <property type="match status" value="1"/>
</dbReference>
<dbReference type="GO" id="GO:0043748">
    <property type="term" value="F:O-succinylbenzoate synthase activity"/>
    <property type="evidence" value="ECO:0007669"/>
    <property type="project" value="UniProtKB-EC"/>
</dbReference>
<dbReference type="SMART" id="SM00922">
    <property type="entry name" value="MR_MLE"/>
    <property type="match status" value="1"/>
</dbReference>
<name>Q9RZP3_DEIRA</name>
<geneLocation type="plasmid" evidence="9">
    <name>megaplasmid MP1</name>
</geneLocation>
<dbReference type="AlphaFoldDB" id="Q9RZP3"/>
<dbReference type="InterPro" id="IPR013342">
    <property type="entry name" value="Mandelate_racemase_C"/>
</dbReference>
<dbReference type="OrthoDB" id="61839at2"/>
<keyword evidence="4" id="KW-0456">Lyase</keyword>
<protein>
    <recommendedName>
        <fullName evidence="5 6">o-succinylbenzoate synthase</fullName>
        <ecNumber evidence="5 6">4.2.1.113</ecNumber>
    </recommendedName>
</protein>
<feature type="domain" description="Mandelate racemase/muconate lactonizing enzyme C-terminal" evidence="7">
    <location>
        <begin position="150"/>
        <end position="242"/>
    </location>
</feature>
<evidence type="ECO:0000256" key="3">
    <source>
        <dbReference type="ARBA" id="ARBA00022842"/>
    </source>
</evidence>
<dbReference type="SMR" id="Q9RZP3"/>
<dbReference type="SUPFAM" id="SSF51604">
    <property type="entry name" value="Enolase C-terminal domain-like"/>
    <property type="match status" value="1"/>
</dbReference>
<dbReference type="GO" id="GO:0009234">
    <property type="term" value="P:menaquinone biosynthetic process"/>
    <property type="evidence" value="ECO:0007669"/>
    <property type="project" value="UniProtKB-UniRule"/>
</dbReference>
<dbReference type="InParanoid" id="Q9RZP3"/>
<dbReference type="GeneID" id="69519329"/>
<dbReference type="PANTHER" id="PTHR48073:SF5">
    <property type="entry name" value="O-SUCCINYLBENZOATE SYNTHASE"/>
    <property type="match status" value="1"/>
</dbReference>
<dbReference type="PIR" id="F75626">
    <property type="entry name" value="F75626"/>
</dbReference>
<dbReference type="NCBIfam" id="TIGR01928">
    <property type="entry name" value="menC_lowGC_arch"/>
    <property type="match status" value="1"/>
</dbReference>
<dbReference type="KEGG" id="dra:DR_B0079"/>
<gene>
    <name evidence="8" type="ordered locus">DR_B0079</name>
</gene>
<dbReference type="GO" id="GO:0016854">
    <property type="term" value="F:racemase and epimerase activity"/>
    <property type="evidence" value="ECO:0007669"/>
    <property type="project" value="UniProtKB-ARBA"/>
</dbReference>
<dbReference type="InterPro" id="IPR010197">
    <property type="entry name" value="OSBS/NAAAR"/>
</dbReference>
<evidence type="ECO:0000313" key="9">
    <source>
        <dbReference type="Proteomes" id="UP000002524"/>
    </source>
</evidence>
<evidence type="ECO:0000256" key="1">
    <source>
        <dbReference type="ARBA" id="ARBA00001968"/>
    </source>
</evidence>
<dbReference type="PANTHER" id="PTHR48073">
    <property type="entry name" value="O-SUCCINYLBENZOATE SYNTHASE-RELATED"/>
    <property type="match status" value="1"/>
</dbReference>
<dbReference type="Gene3D" id="3.20.20.120">
    <property type="entry name" value="Enolase-like C-terminal domain"/>
    <property type="match status" value="1"/>
</dbReference>
<sequence length="395" mass="43330">MTPFSPAGLTLESAELRLLEMPLKFDFETSFGVMRRRYVPLLTLRSGGLEGYAEGVMDFLPLYREETVAGAVAFVEGQLLPRLLGQRFATPEALALELAPYRGNRMARAMVEMAFWDLWAKALRLPLWQVLGGVRHKVPVGVSLGIQPGAEQTADLAARHAAEGYRRIKLKIKPGWDEQPVAAVRAALPDTQLTVDANSAYTLADASALQRLDGYGLKYIEQPLAFDDLLDHAALQKNLRTPLCLDESITSARDTRQALSIGAGRVINLKVARVGGHLEARRIHDLTLAFDASLWCGGMVETGIGRAHNIHLSTLENFTLPGDTSSASRYWERDIIQEPLEVERGEMPVPPGPGIGVSLDPQALAGVTRWTREIQAGQTPFIDALPHQPPADEVY</sequence>
<dbReference type="HOGENOM" id="CLU_030273_4_4_0"/>
<proteinExistence type="predicted"/>
<evidence type="ECO:0000256" key="4">
    <source>
        <dbReference type="ARBA" id="ARBA00023239"/>
    </source>
</evidence>
<dbReference type="Gene3D" id="3.30.390.10">
    <property type="entry name" value="Enolase-like, N-terminal domain"/>
    <property type="match status" value="1"/>
</dbReference>
<dbReference type="PATRIC" id="fig|243230.17.peg.79"/>
<dbReference type="UniPathway" id="UPA00079"/>
<comment type="cofactor">
    <cofactor evidence="1">
        <name>a divalent metal cation</name>
        <dbReference type="ChEBI" id="CHEBI:60240"/>
    </cofactor>
</comment>
<evidence type="ECO:0000259" key="7">
    <source>
        <dbReference type="SMART" id="SM00922"/>
    </source>
</evidence>
<evidence type="ECO:0000313" key="8">
    <source>
        <dbReference type="EMBL" id="AAF12532.1"/>
    </source>
</evidence>
<keyword evidence="8" id="KW-0614">Plasmid</keyword>
<dbReference type="InterPro" id="IPR036849">
    <property type="entry name" value="Enolase-like_C_sf"/>
</dbReference>
<keyword evidence="3" id="KW-0460">Magnesium</keyword>
<dbReference type="SFLD" id="SFLDF00009">
    <property type="entry name" value="o-succinylbenzoate_synthase"/>
    <property type="match status" value="1"/>
</dbReference>
<dbReference type="EMBL" id="AE001826">
    <property type="protein sequence ID" value="AAF12532.1"/>
    <property type="molecule type" value="Genomic_DNA"/>
</dbReference>
<evidence type="ECO:0000256" key="6">
    <source>
        <dbReference type="NCBIfam" id="TIGR01928"/>
    </source>
</evidence>
<dbReference type="SFLD" id="SFLDF00116">
    <property type="entry name" value="N-succinylamino_acid_racemase"/>
    <property type="match status" value="1"/>
</dbReference>
<organism evidence="8 9">
    <name type="scientific">Deinococcus radiodurans (strain ATCC 13939 / DSM 20539 / JCM 16871 / CCUG 27074 / LMG 4051 / NBRC 15346 / NCIMB 9279 / VKM B-1422 / R1)</name>
    <dbReference type="NCBI Taxonomy" id="243230"/>
    <lineage>
        <taxon>Bacteria</taxon>
        <taxon>Thermotogati</taxon>
        <taxon>Deinococcota</taxon>
        <taxon>Deinococci</taxon>
        <taxon>Deinococcales</taxon>
        <taxon>Deinococcaceae</taxon>
        <taxon>Deinococcus</taxon>
    </lineage>
</organism>
<dbReference type="Proteomes" id="UP000002524">
    <property type="component" value="Plasmid MP1"/>
</dbReference>
<dbReference type="SFLD" id="SFLDG00180">
    <property type="entry name" value="muconate_cycloisomerase"/>
    <property type="match status" value="1"/>
</dbReference>